<sequence length="131" mass="14477">MVTSVLLSISIAVSLLLMGFTAANNYNKLVALETYYLEEKSVLEFVNALYDLAYYSVSIKPNSSNIIIIKTSLPVSIVYLNTTAIKVSCGPCYRITHVPEGLEFVEFTVMKTRMVLVEIGGGRIKFTPLLS</sequence>
<organism evidence="1 2">
    <name type="scientific">Thermoproteota archaeon</name>
    <dbReference type="NCBI Taxonomy" id="2056631"/>
    <lineage>
        <taxon>Archaea</taxon>
        <taxon>Thermoproteota</taxon>
    </lineage>
</organism>
<gene>
    <name evidence="1" type="ORF">DRJ31_11070</name>
</gene>
<comment type="caution">
    <text evidence="1">The sequence shown here is derived from an EMBL/GenBank/DDBJ whole genome shotgun (WGS) entry which is preliminary data.</text>
</comment>
<reference evidence="1 2" key="1">
    <citation type="submission" date="2018-06" db="EMBL/GenBank/DDBJ databases">
        <title>Extensive metabolic versatility and redundancy in microbially diverse, dynamic hydrothermal sediments.</title>
        <authorList>
            <person name="Dombrowski N."/>
            <person name="Teske A."/>
            <person name="Baker B.J."/>
        </authorList>
    </citation>
    <scope>NUCLEOTIDE SEQUENCE [LARGE SCALE GENOMIC DNA]</scope>
    <source>
        <strain evidence="1">B66_G16</strain>
    </source>
</reference>
<protein>
    <submittedName>
        <fullName evidence="1">Uncharacterized protein</fullName>
    </submittedName>
</protein>
<dbReference type="EMBL" id="QMQV01000244">
    <property type="protein sequence ID" value="RLE45592.1"/>
    <property type="molecule type" value="Genomic_DNA"/>
</dbReference>
<evidence type="ECO:0000313" key="1">
    <source>
        <dbReference type="EMBL" id="RLE45592.1"/>
    </source>
</evidence>
<accession>A0A497EL89</accession>
<proteinExistence type="predicted"/>
<evidence type="ECO:0000313" key="2">
    <source>
        <dbReference type="Proteomes" id="UP000278475"/>
    </source>
</evidence>
<dbReference type="Proteomes" id="UP000278475">
    <property type="component" value="Unassembled WGS sequence"/>
</dbReference>
<name>A0A497EL89_9CREN</name>
<dbReference type="AlphaFoldDB" id="A0A497EL89"/>